<dbReference type="AlphaFoldDB" id="A0A5B7HA93"/>
<gene>
    <name evidence="1" type="ORF">E2C01_061022</name>
</gene>
<proteinExistence type="predicted"/>
<comment type="caution">
    <text evidence="1">The sequence shown here is derived from an EMBL/GenBank/DDBJ whole genome shotgun (WGS) entry which is preliminary data.</text>
</comment>
<accession>A0A5B7HA93</accession>
<organism evidence="1 2">
    <name type="scientific">Portunus trituberculatus</name>
    <name type="common">Swimming crab</name>
    <name type="synonym">Neptunus trituberculatus</name>
    <dbReference type="NCBI Taxonomy" id="210409"/>
    <lineage>
        <taxon>Eukaryota</taxon>
        <taxon>Metazoa</taxon>
        <taxon>Ecdysozoa</taxon>
        <taxon>Arthropoda</taxon>
        <taxon>Crustacea</taxon>
        <taxon>Multicrustacea</taxon>
        <taxon>Malacostraca</taxon>
        <taxon>Eumalacostraca</taxon>
        <taxon>Eucarida</taxon>
        <taxon>Decapoda</taxon>
        <taxon>Pleocyemata</taxon>
        <taxon>Brachyura</taxon>
        <taxon>Eubrachyura</taxon>
        <taxon>Portunoidea</taxon>
        <taxon>Portunidae</taxon>
        <taxon>Portuninae</taxon>
        <taxon>Portunus</taxon>
    </lineage>
</organism>
<dbReference type="Proteomes" id="UP000324222">
    <property type="component" value="Unassembled WGS sequence"/>
</dbReference>
<evidence type="ECO:0000313" key="2">
    <source>
        <dbReference type="Proteomes" id="UP000324222"/>
    </source>
</evidence>
<sequence length="194" mass="22141">MRRQPNTLTQEHRSRKLVASKYMLGQAEGERQKAAMRAKTVPPDRGLGFGIWKPSSRLDAFLPSDRGQDLSQEIEVHVRDNSQPQEKELCRQYDHAPFTFCSLHVPILTSSSVHSPYLPSQIDSRPLKRKDDTQLYKRNSDLFFVQDLIKFFNFSFTFFEIAIVLGVIKVASHLSSAFPLVEACTETGLEIRGK</sequence>
<protein>
    <submittedName>
        <fullName evidence="1">Uncharacterized protein</fullName>
    </submittedName>
</protein>
<reference evidence="1 2" key="1">
    <citation type="submission" date="2019-05" db="EMBL/GenBank/DDBJ databases">
        <title>Another draft genome of Portunus trituberculatus and its Hox gene families provides insights of decapod evolution.</title>
        <authorList>
            <person name="Jeong J.-H."/>
            <person name="Song I."/>
            <person name="Kim S."/>
            <person name="Choi T."/>
            <person name="Kim D."/>
            <person name="Ryu S."/>
            <person name="Kim W."/>
        </authorList>
    </citation>
    <scope>NUCLEOTIDE SEQUENCE [LARGE SCALE GENOMIC DNA]</scope>
    <source>
        <tissue evidence="1">Muscle</tissue>
    </source>
</reference>
<dbReference type="EMBL" id="VSRR010025428">
    <property type="protein sequence ID" value="MPC66866.1"/>
    <property type="molecule type" value="Genomic_DNA"/>
</dbReference>
<name>A0A5B7HA93_PORTR</name>
<keyword evidence="2" id="KW-1185">Reference proteome</keyword>
<evidence type="ECO:0000313" key="1">
    <source>
        <dbReference type="EMBL" id="MPC66866.1"/>
    </source>
</evidence>